<dbReference type="OrthoDB" id="3724345at2759"/>
<dbReference type="Pfam" id="PF09351">
    <property type="entry name" value="DUF1993"/>
    <property type="match status" value="1"/>
</dbReference>
<dbReference type="EMBL" id="KB933225">
    <property type="protein sequence ID" value="EON98224.1"/>
    <property type="molecule type" value="Genomic_DNA"/>
</dbReference>
<proteinExistence type="predicted"/>
<dbReference type="AlphaFoldDB" id="R8BG09"/>
<protein>
    <submittedName>
        <fullName evidence="1">Putative helix-turn-helix-domain containing protein type protein</fullName>
    </submittedName>
</protein>
<dbReference type="PANTHER" id="PTHR36922">
    <property type="entry name" value="BLL2446 PROTEIN"/>
    <property type="match status" value="1"/>
</dbReference>
<dbReference type="Proteomes" id="UP000014074">
    <property type="component" value="Unassembled WGS sequence"/>
</dbReference>
<gene>
    <name evidence="1" type="ORF">UCRPA7_6262</name>
</gene>
<organism evidence="1 2">
    <name type="scientific">Phaeoacremonium minimum (strain UCR-PA7)</name>
    <name type="common">Esca disease fungus</name>
    <name type="synonym">Togninia minima</name>
    <dbReference type="NCBI Taxonomy" id="1286976"/>
    <lineage>
        <taxon>Eukaryota</taxon>
        <taxon>Fungi</taxon>
        <taxon>Dikarya</taxon>
        <taxon>Ascomycota</taxon>
        <taxon>Pezizomycotina</taxon>
        <taxon>Sordariomycetes</taxon>
        <taxon>Sordariomycetidae</taxon>
        <taxon>Togniniales</taxon>
        <taxon>Togniniaceae</taxon>
        <taxon>Phaeoacremonium</taxon>
    </lineage>
</organism>
<dbReference type="PANTHER" id="PTHR36922:SF1">
    <property type="entry name" value="DUF1993 DOMAIN-CONTAINING PROTEIN"/>
    <property type="match status" value="1"/>
</dbReference>
<dbReference type="Gene3D" id="1.20.120.450">
    <property type="entry name" value="dinb family like domain"/>
    <property type="match status" value="1"/>
</dbReference>
<reference evidence="2" key="1">
    <citation type="journal article" date="2013" name="Genome Announc.">
        <title>Draft genome sequence of the ascomycete Phaeoacremonium aleophilum strain UCR-PA7, a causal agent of the esca disease complex in grapevines.</title>
        <authorList>
            <person name="Blanco-Ulate B."/>
            <person name="Rolshausen P."/>
            <person name="Cantu D."/>
        </authorList>
    </citation>
    <scope>NUCLEOTIDE SEQUENCE [LARGE SCALE GENOMIC DNA]</scope>
    <source>
        <strain evidence="2">UCR-PA7</strain>
    </source>
</reference>
<sequence>MAPTTLYQASIGFFINGMSTLLHILQKASEAPNAESFPNAKLYEDMRPLSFQIQTASNSAKKSVLRLTGKDFGAWEDNETTMPELIARVEKTLALLKSIEPKEVEGADDKLIALPTAEGGTAERSVRVIMLSFGVPNFFFHVNMAYAILRSQGVPLGKDDYIEGFSHAT</sequence>
<dbReference type="HOGENOM" id="CLU_090929_1_0_1"/>
<accession>R8BG09</accession>
<dbReference type="SUPFAM" id="SSF109854">
    <property type="entry name" value="DinB/YfiT-like putative metalloenzymes"/>
    <property type="match status" value="1"/>
</dbReference>
<dbReference type="eggNOG" id="ENOG502SRAW">
    <property type="taxonomic scope" value="Eukaryota"/>
</dbReference>
<evidence type="ECO:0000313" key="1">
    <source>
        <dbReference type="EMBL" id="EON98224.1"/>
    </source>
</evidence>
<dbReference type="GeneID" id="19326900"/>
<name>R8BG09_PHAM7</name>
<dbReference type="InterPro" id="IPR034660">
    <property type="entry name" value="DinB/YfiT-like"/>
</dbReference>
<dbReference type="KEGG" id="tmn:UCRPA7_6262"/>
<keyword evidence="2" id="KW-1185">Reference proteome</keyword>
<dbReference type="RefSeq" id="XP_007916992.1">
    <property type="nucleotide sequence ID" value="XM_007918801.1"/>
</dbReference>
<evidence type="ECO:0000313" key="2">
    <source>
        <dbReference type="Proteomes" id="UP000014074"/>
    </source>
</evidence>
<dbReference type="InterPro" id="IPR018531">
    <property type="entry name" value="DUF1993"/>
</dbReference>